<evidence type="ECO:0000313" key="2">
    <source>
        <dbReference type="Proteomes" id="UP000823775"/>
    </source>
</evidence>
<evidence type="ECO:0000313" key="1">
    <source>
        <dbReference type="EMBL" id="MCD7451246.1"/>
    </source>
</evidence>
<comment type="caution">
    <text evidence="1">The sequence shown here is derived from an EMBL/GenBank/DDBJ whole genome shotgun (WGS) entry which is preliminary data.</text>
</comment>
<dbReference type="Proteomes" id="UP000823775">
    <property type="component" value="Unassembled WGS sequence"/>
</dbReference>
<proteinExistence type="predicted"/>
<gene>
    <name evidence="1" type="ORF">HAX54_010352</name>
</gene>
<organism evidence="1 2">
    <name type="scientific">Datura stramonium</name>
    <name type="common">Jimsonweed</name>
    <name type="synonym">Common thornapple</name>
    <dbReference type="NCBI Taxonomy" id="4076"/>
    <lineage>
        <taxon>Eukaryota</taxon>
        <taxon>Viridiplantae</taxon>
        <taxon>Streptophyta</taxon>
        <taxon>Embryophyta</taxon>
        <taxon>Tracheophyta</taxon>
        <taxon>Spermatophyta</taxon>
        <taxon>Magnoliopsida</taxon>
        <taxon>eudicotyledons</taxon>
        <taxon>Gunneridae</taxon>
        <taxon>Pentapetalae</taxon>
        <taxon>asterids</taxon>
        <taxon>lamiids</taxon>
        <taxon>Solanales</taxon>
        <taxon>Solanaceae</taxon>
        <taxon>Solanoideae</taxon>
        <taxon>Datureae</taxon>
        <taxon>Datura</taxon>
    </lineage>
</organism>
<protein>
    <submittedName>
        <fullName evidence="1">Uncharacterized protein</fullName>
    </submittedName>
</protein>
<keyword evidence="2" id="KW-1185">Reference proteome</keyword>
<reference evidence="1 2" key="1">
    <citation type="journal article" date="2021" name="BMC Genomics">
        <title>Datura genome reveals duplications of psychoactive alkaloid biosynthetic genes and high mutation rate following tissue culture.</title>
        <authorList>
            <person name="Rajewski A."/>
            <person name="Carter-House D."/>
            <person name="Stajich J."/>
            <person name="Litt A."/>
        </authorList>
    </citation>
    <scope>NUCLEOTIDE SEQUENCE [LARGE SCALE GENOMIC DNA]</scope>
    <source>
        <strain evidence="1">AR-01</strain>
    </source>
</reference>
<accession>A0ABS8RWM1</accession>
<name>A0ABS8RWM1_DATST</name>
<sequence>MKGNSTGVKVALRAVALGGRHLKPSSVPSFLPCRAPCSAKAAGASCGASRCSAFASRSWLCGVTSGRFKL</sequence>
<dbReference type="EMBL" id="JACEIK010000157">
    <property type="protein sequence ID" value="MCD7451246.1"/>
    <property type="molecule type" value="Genomic_DNA"/>
</dbReference>